<evidence type="ECO:0000256" key="1">
    <source>
        <dbReference type="ARBA" id="ARBA00022729"/>
    </source>
</evidence>
<dbReference type="PROSITE" id="PS51233">
    <property type="entry name" value="VWFD"/>
    <property type="match status" value="1"/>
</dbReference>
<feature type="domain" description="VWFD" evidence="6">
    <location>
        <begin position="2820"/>
        <end position="3010"/>
    </location>
</feature>
<evidence type="ECO:0000256" key="4">
    <source>
        <dbReference type="SAM" id="MobiDB-lite"/>
    </source>
</evidence>
<feature type="region of interest" description="Disordered" evidence="4">
    <location>
        <begin position="3251"/>
        <end position="3276"/>
    </location>
</feature>
<dbReference type="InterPro" id="IPR050780">
    <property type="entry name" value="Mucin_vWF_Thrombospondin_sf"/>
</dbReference>
<dbReference type="InterPro" id="IPR045860">
    <property type="entry name" value="Snake_toxin-like_sf"/>
</dbReference>
<feature type="compositionally biased region" description="Polar residues" evidence="4">
    <location>
        <begin position="3263"/>
        <end position="3276"/>
    </location>
</feature>
<accession>A0AAV3YNC1</accession>
<dbReference type="Pfam" id="PF00094">
    <property type="entry name" value="VWD"/>
    <property type="match status" value="1"/>
</dbReference>
<dbReference type="PANTHER" id="PTHR11339:SF395">
    <property type="entry name" value="GH18 DOMAIN-CONTAINING PROTEIN"/>
    <property type="match status" value="1"/>
</dbReference>
<keyword evidence="5" id="KW-0472">Membrane</keyword>
<dbReference type="PROSITE" id="PS00983">
    <property type="entry name" value="LY6_UPAR"/>
    <property type="match status" value="1"/>
</dbReference>
<keyword evidence="8" id="KW-1185">Reference proteome</keyword>
<evidence type="ECO:0000256" key="3">
    <source>
        <dbReference type="ARBA" id="ARBA00023180"/>
    </source>
</evidence>
<protein>
    <submittedName>
        <fullName evidence="7">von Willebrand factor d and egf domain-containing protein</fullName>
    </submittedName>
</protein>
<reference evidence="7 8" key="1">
    <citation type="journal article" date="2021" name="Elife">
        <title>Chloroplast acquisition without the gene transfer in kleptoplastic sea slugs, Plakobranchus ocellatus.</title>
        <authorList>
            <person name="Maeda T."/>
            <person name="Takahashi S."/>
            <person name="Yoshida T."/>
            <person name="Shimamura S."/>
            <person name="Takaki Y."/>
            <person name="Nagai Y."/>
            <person name="Toyoda A."/>
            <person name="Suzuki Y."/>
            <person name="Arimoto A."/>
            <person name="Ishii H."/>
            <person name="Satoh N."/>
            <person name="Nishiyama T."/>
            <person name="Hasebe M."/>
            <person name="Maruyama T."/>
            <person name="Minagawa J."/>
            <person name="Obokata J."/>
            <person name="Shigenobu S."/>
        </authorList>
    </citation>
    <scope>NUCLEOTIDE SEQUENCE [LARGE SCALE GENOMIC DNA]</scope>
</reference>
<keyword evidence="5" id="KW-1133">Transmembrane helix</keyword>
<evidence type="ECO:0000313" key="7">
    <source>
        <dbReference type="EMBL" id="GFN84062.1"/>
    </source>
</evidence>
<keyword evidence="2" id="KW-1015">Disulfide bond</keyword>
<feature type="transmembrane region" description="Helical" evidence="5">
    <location>
        <begin position="3192"/>
        <end position="3218"/>
    </location>
</feature>
<organism evidence="7 8">
    <name type="scientific">Plakobranchus ocellatus</name>
    <dbReference type="NCBI Taxonomy" id="259542"/>
    <lineage>
        <taxon>Eukaryota</taxon>
        <taxon>Metazoa</taxon>
        <taxon>Spiralia</taxon>
        <taxon>Lophotrochozoa</taxon>
        <taxon>Mollusca</taxon>
        <taxon>Gastropoda</taxon>
        <taxon>Heterobranchia</taxon>
        <taxon>Euthyneura</taxon>
        <taxon>Panpulmonata</taxon>
        <taxon>Sacoglossa</taxon>
        <taxon>Placobranchoidea</taxon>
        <taxon>Plakobranchidae</taxon>
        <taxon>Plakobranchus</taxon>
    </lineage>
</organism>
<feature type="region of interest" description="Disordered" evidence="4">
    <location>
        <begin position="40"/>
        <end position="70"/>
    </location>
</feature>
<name>A0AAV3YNC1_9GAST</name>
<keyword evidence="5" id="KW-0812">Transmembrane</keyword>
<dbReference type="SUPFAM" id="SSF57302">
    <property type="entry name" value="Snake toxin-like"/>
    <property type="match status" value="1"/>
</dbReference>
<comment type="caution">
    <text evidence="7">The sequence shown here is derived from an EMBL/GenBank/DDBJ whole genome shotgun (WGS) entry which is preliminary data.</text>
</comment>
<dbReference type="InterPro" id="IPR018363">
    <property type="entry name" value="CD59_antigen_CS"/>
</dbReference>
<keyword evidence="1" id="KW-0732">Signal</keyword>
<gene>
    <name evidence="7" type="ORF">PoB_001056800</name>
</gene>
<dbReference type="Proteomes" id="UP000735302">
    <property type="component" value="Unassembled WGS sequence"/>
</dbReference>
<feature type="compositionally biased region" description="Basic and acidic residues" evidence="4">
    <location>
        <begin position="1014"/>
        <end position="1108"/>
    </location>
</feature>
<dbReference type="SMART" id="SM00216">
    <property type="entry name" value="VWD"/>
    <property type="match status" value="1"/>
</dbReference>
<evidence type="ECO:0000256" key="2">
    <source>
        <dbReference type="ARBA" id="ARBA00023157"/>
    </source>
</evidence>
<evidence type="ECO:0000259" key="6">
    <source>
        <dbReference type="PROSITE" id="PS51233"/>
    </source>
</evidence>
<dbReference type="InterPro" id="IPR001846">
    <property type="entry name" value="VWF_type-D"/>
</dbReference>
<evidence type="ECO:0000256" key="5">
    <source>
        <dbReference type="SAM" id="Phobius"/>
    </source>
</evidence>
<keyword evidence="3" id="KW-0325">Glycoprotein</keyword>
<proteinExistence type="predicted"/>
<feature type="non-terminal residue" evidence="7">
    <location>
        <position position="1"/>
    </location>
</feature>
<sequence length="3276" mass="364127">DYGHLSMCAHKRLIGCNKRLDTWPVMLKLKSAMKKVEYPESCGDDYDNVDVGDDDNHDEDDDDKDDEKDSVTSDIEECLSRFAQSLDAVGSLKGLMMAANELQECLFNLDPAFTLHLDSAQKLVLENVNILIDIIIENNMTLSGDAGDGDLIQFLPSPYPIAPPLPPTFLDRFISPLFTVTHPVLAAVSSDCEEALNHLATRHWIDALLLPATPTRSRPYLCQALQYDTHKVLSSYCKNETDYGKEYVEAAYKLIDVVREKFLISFCPEAYPIPRCLVRKVEQCMDRFSAYVGPIGDGNICLEARSLLHCVKTYATRCDDEKVFSLIKRSAFFVDTISQACYMDSTLVSEARCLLTARVDSSIGCNMYGIGHCDLNESEENCRATEEKAACFIEGAGSCLGSVSSALLDSFAQRVAECRPGNMTSKGDLFQPCGKKPYRCNITGAAECMYKLVESQSTGDNQTESIKMAKACLEKEFYCFSPVITLLAKNIDEFASLVVRVLDLTPDWSKMDSTKLINLLTLPSYITNVLQMTPPVSLNLWDICWDLDNALGKLESFKENFPDLDLAAFQDTTESLQFTIQSLCNDFGQVAQNLEFPSDGENPTCAAPAIKARINILMARGIAEFYTQKQIGAQSVLENPTCAAPAIKARINILMARGIAEFYTHKQIGAQSVCMELYNLKSALAEADGVFSLVDCSSGFTEKVNFTLRAIQSVIRTRCESDQLGGIRRCDLGITGYCIGNLYSQFMTLGYYRTIPNICSELENTEYCVKKFSYKCDSTQLGALHWMWRSVKRPIESLCEQEKPSPVCEEEEDDNDSDGPPCNMRKAKKCAGKKFSDSLNPFASKKKRCRSLKKNMKCIEKYSKKCDASELSYKLDAEAMEDLQEKLGCEKDEQEETFGCRKGCMLEEAHKCFEYFEKRISRSMYGILTTKSCRLINDLRFCVAKHTMSCKRKESRAVEKALDYLLDDFPEHETACVDVVSCSADFDMLVRQIEGMELEGNSMGYEDMYGDGKDWSEDKNNMGKGEGKDDKYEKDDKDDKNEKDDKDEKGSMKDKDDKYEKDDKDDKSEGGDKGDKGDSKDNAGKKDKDDKDDERKSDDMDGGYDKGGEGMGSAEPSLAALCNRIHHIWTSCLQPGLRLLPPSKQETARAFYEALWVNVAEKCSDTVNLRCYQCRNETEPAECEKVEETCPYNEKVCMLQTVLEDRKLYFSASCAQPEKCRSDGDSNKQRSCCYGDMCNTASDVSENPVQLDPVSCKIDYALQCALEFTATYISTEEIDCEGSTLLLGCVQRHAQTCTSAFSKSLLEVTNSLYLELARTSCVVDAEPGDCFSLAIFSMQSILSNAYISDGNAPCVGLEQTEQSVQQTIDSGTCSEAGRIGLESALQFVRSIVGPYCEEGTCEAIDWSDVIGGDAVCSEQIFKGIKNIYRGYAELKKNETDCGMASSYSYQARQLLNNCNMVPFVESKLESLETKVEATCPKADTSELPPICAGQCQTDVVIEYVRSVRDLFDTSSVKSGTVCSTLTQVENVYKVYTRDCTSIQQGDVVENIEFTLNQEIERCVEQGAFSGLELPIKRDIYYDVIICQMTFQEELEASFIDADEERFCRAVVDLEQCDYDLPVVFEDFITGPTKDLLALIETAGLCAEDPGSSIPIEKRKKREVCDVERLSSLLKQLSIPPSIATSSFESRDLLCQETVAALQEADGLIQGSCSSTLNRFQVLLYAVVKRNVEENNKKLCVPLRFEEEGCDLQKVDSCFRNFFTVLEFIKIEPDSVCRQARFALECLNRFTENCTGADLSAANEINSDAIQLMKGVVSNECPGLTKHLYCKTPLSDTTPACRFEEATSCSAAAEPDPTEPFSEEYCQTLEDNVQCTKRSLSGCEPAQLAEVSLPADDLNNLCALTDLDFDDVCTSEPPCPEDMYWKCFDDIGDCSQLVSAITCANDISDNNSNCKDLIGHNIFQNYLVDYYKAAILSVGCGSITRTLFALGDRTCVYVVEDTVSDALTYAKGTPDGFLRYVLNTVQNCVDSNDNVFTEGVGQIIDALNGTIDPNVAAIEYSAADNGTCVYSRAVACVGLQITRLFNIKLINFGEREQVCKAYSENTVVDCLDEALVECSDDRKPWFANINNRMNKAIEDLGLCQAPQTCVVSEAFACINKFGSDISEYDRTRDKQKLCLQRVKTESCIDGFIFECEKAQSDSVMKSYYDLTSKVNVERICEGVELPPPPICPDLPEKSRVCYLGNAFRCLFTFSINILQGDTLIWRQQCMTIQKMMTCVARSTSGCNVTDPDVMQIRGLLEEFVDKAGDHCPWLSENLCLEEKPCPVTTAGCEVELAQGLINRKTDVCTLKKMADECVVNNTKTCTRAQRNQAYSVMERKLQATGLPSVLLCTSGSIDGPLYSFLVGSGDISVESRRAAACSKYQDLYNTVNTQYSNPRSEPFVSLAKTLIDGLYVERQKVCDGNASSECSDEFPVKDFATFITDLLLKPDLSNVSFCAQANALMSKQGSCSASIFNDILTSPVYNERCRDVISCAVDTISNINECVRTIGNISEMDCGEIQRAAACVTRLLPPNCPYVSTWHEGRLCPDTVVLRATHTLKRKQFISETGLAATYGWQVVEGSRNFSIKIETITLDADKVPREMQRAAACVTRLLPPDCPYVSTWHEGRLCPDTVVLRATHTLKRKQFISETGLAATYGWQIAEGSRNFSIKIETITLDADKVPRCLKGSKVNEPIAQAYTGPTVKSLGEREEDTIEFKVYAREDYKRDGPQAIDVQFTISPGTLIVNNDGNIEISPADPSRAFSPPTTRVYIDDRSIPNSVCSSINDPHLRTHDNMKYNNMEVGKFILFRHTKFAEAVVVQYSQCAKYGSCNCGVRVYAGKSRVTFDLCDQNTDLVSYYTETGADALAQQRMVVLMEKDLKTYHVILLDSGTLVKVRIEGMYMNIWVVPSAKDIGATQGLCGVYDGDGYNDFQLPDGSLYEATEADGVSGVLAPTVFNYLWMIQGDQYDDYTQVFYPNVTINTDAVPTYCHTWYQRSGDEAVTMCNKWAHLAACGLVNGEDQTESLLANFKQESQVVPLPVPIRKRQASVDDEVPPTGQNADWPTLSGWTFESASAYCLDNLGDDTLRKCVEAVASLNGTMQGFTLDDEPGDFSVYDDCLYCDLQNPTEWTIRKEVQRCREKHADSDDSDDMLIPLVGTGCALLLLLIILVIGLIVFLRRRDAAKKRESRQTKGHSNLAYHGSDGVPFDGSPVLHMNVREDAPSNNLTASNYPEEA</sequence>
<evidence type="ECO:0000313" key="8">
    <source>
        <dbReference type="Proteomes" id="UP000735302"/>
    </source>
</evidence>
<feature type="region of interest" description="Disordered" evidence="4">
    <location>
        <begin position="1014"/>
        <end position="1112"/>
    </location>
</feature>
<dbReference type="PANTHER" id="PTHR11339">
    <property type="entry name" value="EXTRACELLULAR MATRIX GLYCOPROTEIN RELATED"/>
    <property type="match status" value="1"/>
</dbReference>
<feature type="compositionally biased region" description="Acidic residues" evidence="4">
    <location>
        <begin position="42"/>
        <end position="68"/>
    </location>
</feature>
<dbReference type="EMBL" id="BLXT01001278">
    <property type="protein sequence ID" value="GFN84062.1"/>
    <property type="molecule type" value="Genomic_DNA"/>
</dbReference>